<sequence>MTLQIQLELTGALEKWAREQADPAQAVVQALSTCVLTELTPFEAAAAMLKDKVKALPMGFEFNIQQVIGHDTWQVLNRESRLGLGRYVRANQEAFGLVFVRKNSSNHAIYKRNESDDI</sequence>
<dbReference type="GO" id="GO:0003677">
    <property type="term" value="F:DNA binding"/>
    <property type="evidence" value="ECO:0007669"/>
    <property type="project" value="UniProtKB-KW"/>
</dbReference>
<comment type="caution">
    <text evidence="1">The sequence shown here is derived from an EMBL/GenBank/DDBJ whole genome shotgun (WGS) entry which is preliminary data.</text>
</comment>
<accession>A0ABS6QA21</accession>
<dbReference type="InterPro" id="IPR010813">
    <property type="entry name" value="DUF1413"/>
</dbReference>
<keyword evidence="2" id="KW-1185">Reference proteome</keyword>
<dbReference type="Proteomes" id="UP000609530">
    <property type="component" value="Unassembled WGS sequence"/>
</dbReference>
<gene>
    <name evidence="1" type="ORF">HU760_010590</name>
</gene>
<proteinExistence type="predicted"/>
<protein>
    <submittedName>
        <fullName evidence="1">Single-stranded DNA-binding protein</fullName>
    </submittedName>
</protein>
<dbReference type="RefSeq" id="WP_186677338.1">
    <property type="nucleotide sequence ID" value="NZ_JABWRZ020000001.1"/>
</dbReference>
<keyword evidence="1" id="KW-0238">DNA-binding</keyword>
<dbReference type="Pfam" id="PF07205">
    <property type="entry name" value="DUF1413"/>
    <property type="match status" value="1"/>
</dbReference>
<evidence type="ECO:0000313" key="2">
    <source>
        <dbReference type="Proteomes" id="UP000609530"/>
    </source>
</evidence>
<name>A0ABS6QA21_9PSED</name>
<dbReference type="EMBL" id="JABWRZ020000001">
    <property type="protein sequence ID" value="MBV4491038.1"/>
    <property type="molecule type" value="Genomic_DNA"/>
</dbReference>
<organism evidence="1 2">
    <name type="scientific">Pseudomonas oryzicola</name>
    <dbReference type="NCBI Taxonomy" id="485876"/>
    <lineage>
        <taxon>Bacteria</taxon>
        <taxon>Pseudomonadati</taxon>
        <taxon>Pseudomonadota</taxon>
        <taxon>Gammaproteobacteria</taxon>
        <taxon>Pseudomonadales</taxon>
        <taxon>Pseudomonadaceae</taxon>
        <taxon>Pseudomonas</taxon>
    </lineage>
</organism>
<evidence type="ECO:0000313" key="1">
    <source>
        <dbReference type="EMBL" id="MBV4491038.1"/>
    </source>
</evidence>
<reference evidence="1 2" key="1">
    <citation type="journal article" date="2020" name="Microorganisms">
        <title>Reliable Identification of Environmental Pseudomonas Isolates Using the rpoD Gene.</title>
        <authorList>
            <consortium name="The Broad Institute Genome Sequencing Platform"/>
            <person name="Girard L."/>
            <person name="Lood C."/>
            <person name="Rokni-Zadeh H."/>
            <person name="van Noort V."/>
            <person name="Lavigne R."/>
            <person name="De Mot R."/>
        </authorList>
    </citation>
    <scope>NUCLEOTIDE SEQUENCE [LARGE SCALE GENOMIC DNA]</scope>
    <source>
        <strain evidence="1 2">RD9SR1</strain>
    </source>
</reference>